<evidence type="ECO:0000313" key="5">
    <source>
        <dbReference type="EMBL" id="QNL55691.1"/>
    </source>
</evidence>
<dbReference type="AlphaFoldDB" id="A0A707TDB2"/>
<dbReference type="EMBL" id="CP067091">
    <property type="protein sequence ID" value="QTQ00640.1"/>
    <property type="molecule type" value="Genomic_DNA"/>
</dbReference>
<evidence type="ECO:0000313" key="7">
    <source>
        <dbReference type="EMBL" id="QTQ05153.1"/>
    </source>
</evidence>
<dbReference type="EMBL" id="DAANIH010000060">
    <property type="protein sequence ID" value="HAC9990690.1"/>
    <property type="molecule type" value="Genomic_DNA"/>
</dbReference>
<evidence type="ECO:0000313" key="4">
    <source>
        <dbReference type="EMBL" id="HAE7268221.1"/>
    </source>
</evidence>
<gene>
    <name evidence="8" type="ORF">C6650_25565</name>
    <name evidence="2" type="ORF">G0L31_20880</name>
    <name evidence="3" type="ORF">G0L36_20070</name>
    <name evidence="4" type="ORF">G4O69_004601</name>
    <name evidence="5" type="ORF">H8S97_04775</name>
    <name evidence="6" type="ORF">JJB80_04785</name>
    <name evidence="7" type="ORF">JJB81_04785</name>
    <name evidence="1" type="ORF">STMLT2P22_CBEKMEGD_01742</name>
</gene>
<sequence>MKEITFTEMADVSGAGSEIYLTPLPGTDAPTTGDAPFVPGKPGYKENDVPDNSVYSGDMKLCNCCYELAGL</sequence>
<dbReference type="RefSeq" id="WP_130522148.1">
    <property type="nucleotide sequence ID" value="NZ_CP028199.2"/>
</dbReference>
<reference evidence="3" key="1">
    <citation type="journal article" date="2018" name="Genome Biol.">
        <title>SKESA: strategic k-mer extension for scrupulous assemblies.</title>
        <authorList>
            <person name="Souvorov A."/>
            <person name="Agarwala R."/>
            <person name="Lipman D.J."/>
        </authorList>
    </citation>
    <scope>NUCLEOTIDE SEQUENCE</scope>
    <source>
        <strain evidence="2">LT2</strain>
        <strain evidence="3">SARA2</strain>
    </source>
</reference>
<dbReference type="EMBL" id="LR881463">
    <property type="protein sequence ID" value="CAD5308296.1"/>
    <property type="molecule type" value="Genomic_DNA"/>
</dbReference>
<reference evidence="3" key="2">
    <citation type="submission" date="2019-08" db="EMBL/GenBank/DDBJ databases">
        <authorList>
            <consortium name="NCBI Pathogen Detection Project"/>
        </authorList>
    </citation>
    <scope>NUCLEOTIDE SEQUENCE</scope>
    <source>
        <strain evidence="2">LT2</strain>
        <strain evidence="3">SARA2</strain>
    </source>
</reference>
<name>A0A707TDB2_SALTM</name>
<reference evidence="6" key="5">
    <citation type="submission" date="2021-01" db="EMBL/GenBank/DDBJ databases">
        <title>Genome archeology of laboratory Salmonella enterica enterica sv Typhimurium.</title>
        <authorList>
            <person name="Zaworski J."/>
            <person name="Dagva O."/>
            <person name="Fomenkov A."/>
            <person name="Morgan R.D."/>
            <person name="Raleigh E.A."/>
        </authorList>
    </citation>
    <scope>NUCLEOTIDE SEQUENCE</scope>
    <source>
        <strain evidence="6">ER3625</strain>
        <strain evidence="7">LB5000</strain>
    </source>
</reference>
<evidence type="ECO:0000313" key="1">
    <source>
        <dbReference type="EMBL" id="CAD5308296.1"/>
    </source>
</evidence>
<reference evidence="8" key="6">
    <citation type="submission" date="2021-05" db="EMBL/GenBank/DDBJ databases">
        <title>Genome assemblies for Global Microbial Identifier (GMI) Proficiency Testing reference strains.</title>
        <authorList>
            <person name="Hoffmann M."/>
            <person name="Pedersen S.K."/>
            <person name="Sanchez M."/>
            <person name="Pettengill J.B."/>
            <person name="Hendriksen R.S."/>
        </authorList>
    </citation>
    <scope>NUCLEOTIDE SEQUENCE</scope>
    <source>
        <strain evidence="8">CFSAN018746</strain>
    </source>
</reference>
<dbReference type="EMBL" id="CP060507">
    <property type="protein sequence ID" value="QNL55691.1"/>
    <property type="molecule type" value="Genomic_DNA"/>
</dbReference>
<dbReference type="EMBL" id="CP028199">
    <property type="protein sequence ID" value="QWC83648.1"/>
    <property type="molecule type" value="Genomic_DNA"/>
</dbReference>
<reference evidence="5" key="3">
    <citation type="submission" date="2020-08" db="EMBL/GenBank/DDBJ databases">
        <title>Small_Colony_Variant_of_Salmonella.</title>
        <authorList>
            <person name="Sawant K."/>
            <person name="Newase S."/>
            <person name="Shashidhar R."/>
        </authorList>
    </citation>
    <scope>NUCLEOTIDE SEQUENCE</scope>
    <source>
        <strain evidence="5">LT2</strain>
    </source>
</reference>
<evidence type="ECO:0000313" key="6">
    <source>
        <dbReference type="EMBL" id="QTQ00640.1"/>
    </source>
</evidence>
<proteinExistence type="predicted"/>
<reference evidence="1" key="4">
    <citation type="submission" date="2020-09" db="EMBL/GenBank/DDBJ databases">
        <authorList>
            <person name="Zund M."/>
        </authorList>
    </citation>
    <scope>NUCLEOTIDE SEQUENCE</scope>
    <source>
        <strain evidence="1">S.Tm LT2p22_assembled</strain>
    </source>
</reference>
<evidence type="ECO:0000313" key="8">
    <source>
        <dbReference type="EMBL" id="QWC83648.1"/>
    </source>
</evidence>
<dbReference type="EMBL" id="CP067397">
    <property type="protein sequence ID" value="QTQ05153.1"/>
    <property type="molecule type" value="Genomic_DNA"/>
</dbReference>
<protein>
    <submittedName>
        <fullName evidence="3">Uncharacterized protein</fullName>
    </submittedName>
</protein>
<organism evidence="3">
    <name type="scientific">Salmonella typhimurium</name>
    <dbReference type="NCBI Taxonomy" id="90371"/>
    <lineage>
        <taxon>Bacteria</taxon>
        <taxon>Pseudomonadati</taxon>
        <taxon>Pseudomonadota</taxon>
        <taxon>Gammaproteobacteria</taxon>
        <taxon>Enterobacterales</taxon>
        <taxon>Enterobacteriaceae</taxon>
        <taxon>Salmonella</taxon>
    </lineage>
</organism>
<dbReference type="EMBL" id="DAASWB010000036">
    <property type="protein sequence ID" value="HAE7268221.1"/>
    <property type="molecule type" value="Genomic_DNA"/>
</dbReference>
<evidence type="ECO:0000313" key="2">
    <source>
        <dbReference type="EMBL" id="HAC9915752.1"/>
    </source>
</evidence>
<dbReference type="EMBL" id="DAANHR010000060">
    <property type="protein sequence ID" value="HAC9915752.1"/>
    <property type="molecule type" value="Genomic_DNA"/>
</dbReference>
<accession>A0A707TDB2</accession>
<evidence type="ECO:0000313" key="3">
    <source>
        <dbReference type="EMBL" id="HAC9990690.1"/>
    </source>
</evidence>